<keyword evidence="2" id="KW-0732">Signal</keyword>
<feature type="compositionally biased region" description="Polar residues" evidence="1">
    <location>
        <begin position="76"/>
        <end position="102"/>
    </location>
</feature>
<dbReference type="EMBL" id="CP002014">
    <property type="protein sequence ID" value="ADG18884.1"/>
    <property type="molecule type" value="Genomic_DNA"/>
</dbReference>
<proteinExistence type="predicted"/>
<dbReference type="RefSeq" id="WP_013092680.1">
    <property type="nucleotide sequence ID" value="NC_014118.1"/>
</dbReference>
<evidence type="ECO:0000313" key="4">
    <source>
        <dbReference type="Proteomes" id="UP000002190"/>
    </source>
</evidence>
<dbReference type="Proteomes" id="UP000002190">
    <property type="component" value="Chromosome 2"/>
</dbReference>
<dbReference type="AlphaFoldDB" id="D5WDT1"/>
<feature type="signal peptide" evidence="2">
    <location>
        <begin position="1"/>
        <end position="23"/>
    </location>
</feature>
<organism evidence="3 4">
    <name type="scientific">Paraburkholderia atlantica</name>
    <dbReference type="NCBI Taxonomy" id="2654982"/>
    <lineage>
        <taxon>Bacteria</taxon>
        <taxon>Pseudomonadati</taxon>
        <taxon>Pseudomonadota</taxon>
        <taxon>Betaproteobacteria</taxon>
        <taxon>Burkholderiales</taxon>
        <taxon>Burkholderiaceae</taxon>
        <taxon>Paraburkholderia</taxon>
    </lineage>
</organism>
<evidence type="ECO:0008006" key="5">
    <source>
        <dbReference type="Google" id="ProtNLM"/>
    </source>
</evidence>
<sequence length="110" mass="10253">MNKATITLVAAVAALSLSGGAFAQMAGGQSGGGSTGTAGSTASPSNQMNGTPSGGYGMPGNTNSDSGMGAKAPNSGLPSNNTGSTSDTPAPKSNNTLATPSVVSPAAPSH</sequence>
<evidence type="ECO:0000256" key="1">
    <source>
        <dbReference type="SAM" id="MobiDB-lite"/>
    </source>
</evidence>
<dbReference type="KEGG" id="bge:BC1002_4934"/>
<name>D5WDT1_PARAM</name>
<accession>D5WDT1</accession>
<reference evidence="4" key="1">
    <citation type="submission" date="2010-04" db="EMBL/GenBank/DDBJ databases">
        <title>Complete sequence of chromosome 2 of Burkholderia sp. CCGE1002.</title>
        <authorList>
            <consortium name="US DOE Joint Genome Institute"/>
            <person name="Lucas S."/>
            <person name="Copeland A."/>
            <person name="Lapidus A."/>
            <person name="Cheng J.-F."/>
            <person name="Bruce D."/>
            <person name="Goodwin L."/>
            <person name="Pitluck S."/>
            <person name="Chertkov O."/>
            <person name="Detter J.C."/>
            <person name="Han C."/>
            <person name="Tapia R."/>
            <person name="Land M."/>
            <person name="Hauser L."/>
            <person name="Kyrpides N."/>
            <person name="Ovchinnikova G."/>
            <person name="Martinez-Romero E."/>
            <person name="Hernandez M.A.R."/>
            <person name="Tiedje J.M."/>
            <person name="Woyke T."/>
        </authorList>
    </citation>
    <scope>NUCLEOTIDE SEQUENCE [LARGE SCALE GENOMIC DNA]</scope>
    <source>
        <strain evidence="4">CCGE1002</strain>
    </source>
</reference>
<reference evidence="3 4" key="2">
    <citation type="journal article" date="2012" name="J. Bacteriol.">
        <title>Genome Sequences of Burkholderia sp. Strains CCGE1002 and H160, Isolated from Legume Nodules in Mexico and Brazil.</title>
        <authorList>
            <person name="Ormeno-Orrillo E."/>
            <person name="Rogel M.A."/>
            <person name="Chueire L.M."/>
            <person name="Tiedje J.M."/>
            <person name="Martinez-Romero E."/>
            <person name="Hungria M."/>
        </authorList>
    </citation>
    <scope>NUCLEOTIDE SEQUENCE [LARGE SCALE GENOMIC DNA]</scope>
    <source>
        <strain evidence="3 4">CCGE1002</strain>
    </source>
</reference>
<feature type="region of interest" description="Disordered" evidence="1">
    <location>
        <begin position="23"/>
        <end position="110"/>
    </location>
</feature>
<dbReference type="HOGENOM" id="CLU_2328432_0_0_4"/>
<gene>
    <name evidence="3" type="ordered locus">BC1002_4934</name>
</gene>
<dbReference type="eggNOG" id="ENOG50316PN">
    <property type="taxonomic scope" value="Bacteria"/>
</dbReference>
<feature type="chain" id="PRO_5003079420" description="Proteophosphoglycan ppg4" evidence="2">
    <location>
        <begin position="24"/>
        <end position="110"/>
    </location>
</feature>
<evidence type="ECO:0000313" key="3">
    <source>
        <dbReference type="EMBL" id="ADG18884.1"/>
    </source>
</evidence>
<evidence type="ECO:0000256" key="2">
    <source>
        <dbReference type="SAM" id="SignalP"/>
    </source>
</evidence>
<protein>
    <recommendedName>
        <fullName evidence="5">Proteophosphoglycan ppg4</fullName>
    </recommendedName>
</protein>
<dbReference type="GeneID" id="301096135"/>